<evidence type="ECO:0000256" key="1">
    <source>
        <dbReference type="ARBA" id="ARBA00004196"/>
    </source>
</evidence>
<reference evidence="8" key="1">
    <citation type="submission" date="2017-08" db="EMBL/GenBank/DDBJ databases">
        <title>Direct submision.</title>
        <authorList>
            <person name="Kim S.-J."/>
            <person name="Rhee S.-K."/>
        </authorList>
    </citation>
    <scope>NUCLEOTIDE SEQUENCE [LARGE SCALE GENOMIC DNA]</scope>
    <source>
        <strain evidence="8">GI5</strain>
    </source>
</reference>
<feature type="domain" description="HMA" evidence="6">
    <location>
        <begin position="22"/>
        <end position="88"/>
    </location>
</feature>
<accession>A0A2K9LVA5</accession>
<dbReference type="GO" id="GO:0045340">
    <property type="term" value="F:mercury ion binding"/>
    <property type="evidence" value="ECO:0007669"/>
    <property type="project" value="UniProtKB-UniRule"/>
</dbReference>
<keyword evidence="4" id="KW-0479">Metal-binding</keyword>
<dbReference type="GO" id="GO:0042597">
    <property type="term" value="C:periplasmic space"/>
    <property type="evidence" value="ECO:0007669"/>
    <property type="project" value="UniProtKB-SubCell"/>
</dbReference>
<evidence type="ECO:0000313" key="8">
    <source>
        <dbReference type="Proteomes" id="UP000235116"/>
    </source>
</evidence>
<dbReference type="InterPro" id="IPR001802">
    <property type="entry name" value="MerP/CopZ"/>
</dbReference>
<keyword evidence="8" id="KW-1185">Reference proteome</keyword>
<keyword evidence="5" id="KW-0732">Signal</keyword>
<dbReference type="Gene3D" id="3.30.70.100">
    <property type="match status" value="1"/>
</dbReference>
<name>A0A2K9LVA5_9GAMM</name>
<dbReference type="InterPro" id="IPR011795">
    <property type="entry name" value="MerP"/>
</dbReference>
<evidence type="ECO:0000256" key="5">
    <source>
        <dbReference type="SAM" id="SignalP"/>
    </source>
</evidence>
<dbReference type="NCBIfam" id="TIGR02052">
    <property type="entry name" value="MerP"/>
    <property type="match status" value="1"/>
</dbReference>
<organism evidence="7 8">
    <name type="scientific">Ketobacter alkanivorans</name>
    <dbReference type="NCBI Taxonomy" id="1917421"/>
    <lineage>
        <taxon>Bacteria</taxon>
        <taxon>Pseudomonadati</taxon>
        <taxon>Pseudomonadota</taxon>
        <taxon>Gammaproteobacteria</taxon>
        <taxon>Pseudomonadales</taxon>
        <taxon>Ketobacteraceae</taxon>
        <taxon>Ketobacter</taxon>
    </lineage>
</organism>
<evidence type="ECO:0000313" key="7">
    <source>
        <dbReference type="EMBL" id="AUM14794.1"/>
    </source>
</evidence>
<dbReference type="Pfam" id="PF00403">
    <property type="entry name" value="HMA"/>
    <property type="match status" value="1"/>
</dbReference>
<feature type="signal peptide" evidence="5">
    <location>
        <begin position="1"/>
        <end position="19"/>
    </location>
</feature>
<proteinExistence type="predicted"/>
<dbReference type="OrthoDB" id="7205933at2"/>
<dbReference type="CDD" id="cd00371">
    <property type="entry name" value="HMA"/>
    <property type="match status" value="1"/>
</dbReference>
<protein>
    <recommendedName>
        <fullName evidence="4">Periplasmic mercury ion-binding protein</fullName>
    </recommendedName>
</protein>
<comment type="function">
    <text evidence="4">Involved in mercury resistance. Acts as a mercury scavenger that specifically binds to a mercuric ion in the periplasm and probably passes it to the cytoplasmic mercuric reductase MerA via the mercuric transport protein MerT.</text>
</comment>
<dbReference type="GO" id="GO:0030313">
    <property type="term" value="C:cell envelope"/>
    <property type="evidence" value="ECO:0007669"/>
    <property type="project" value="UniProtKB-SubCell"/>
</dbReference>
<dbReference type="KEGG" id="kak:Kalk_01150"/>
<dbReference type="PRINTS" id="PR00946">
    <property type="entry name" value="HGSCAVENGER"/>
</dbReference>
<evidence type="ECO:0000256" key="4">
    <source>
        <dbReference type="RuleBase" id="RU361212"/>
    </source>
</evidence>
<dbReference type="EMBL" id="CP022684">
    <property type="protein sequence ID" value="AUM14794.1"/>
    <property type="molecule type" value="Genomic_DNA"/>
</dbReference>
<sequence>MQKIILSLALTIASFSAWAKPQTITLDLPTMNCAMCPITVKKALTRVQGVTKAEVSYEHKQAVVTFEDSLTNVDRLVEATTNAGYPSTIVKKETP</sequence>
<gene>
    <name evidence="4 7" type="primary">merP</name>
    <name evidence="7" type="ORF">Kalk_01150</name>
</gene>
<evidence type="ECO:0000256" key="3">
    <source>
        <dbReference type="ARBA" id="ARBA00022914"/>
    </source>
</evidence>
<dbReference type="InterPro" id="IPR036163">
    <property type="entry name" value="HMA_dom_sf"/>
</dbReference>
<dbReference type="RefSeq" id="WP_101896162.1">
    <property type="nucleotide sequence ID" value="NZ_CP022684.1"/>
</dbReference>
<dbReference type="SUPFAM" id="SSF55008">
    <property type="entry name" value="HMA, heavy metal-associated domain"/>
    <property type="match status" value="1"/>
</dbReference>
<dbReference type="GO" id="GO:0015097">
    <property type="term" value="F:mercury ion transmembrane transporter activity"/>
    <property type="evidence" value="ECO:0007669"/>
    <property type="project" value="UniProtKB-UniRule"/>
</dbReference>
<comment type="subcellular location">
    <subcellularLocation>
        <location evidence="1">Cell envelope</location>
    </subcellularLocation>
    <subcellularLocation>
        <location evidence="4">Periplasm</location>
    </subcellularLocation>
</comment>
<dbReference type="AlphaFoldDB" id="A0A2K9LVA5"/>
<evidence type="ECO:0000256" key="2">
    <source>
        <dbReference type="ARBA" id="ARBA00022466"/>
    </source>
</evidence>
<dbReference type="PROSITE" id="PS50846">
    <property type="entry name" value="HMA_2"/>
    <property type="match status" value="1"/>
</dbReference>
<keyword evidence="4" id="KW-0574">Periplasm</keyword>
<feature type="chain" id="PRO_5015005056" description="Periplasmic mercury ion-binding protein" evidence="5">
    <location>
        <begin position="20"/>
        <end position="95"/>
    </location>
</feature>
<keyword evidence="3 4" id="KW-0476">Mercury</keyword>
<dbReference type="InterPro" id="IPR006121">
    <property type="entry name" value="HMA_dom"/>
</dbReference>
<dbReference type="Proteomes" id="UP000235116">
    <property type="component" value="Chromosome"/>
</dbReference>
<keyword evidence="2 4" id="KW-0475">Mercuric resistance</keyword>
<evidence type="ECO:0000259" key="6">
    <source>
        <dbReference type="PROSITE" id="PS50846"/>
    </source>
</evidence>